<proteinExistence type="predicted"/>
<protein>
    <recommendedName>
        <fullName evidence="2">Cupin type-2 domain-containing protein</fullName>
    </recommendedName>
</protein>
<evidence type="ECO:0000313" key="3">
    <source>
        <dbReference type="EMBL" id="GAA2918050.1"/>
    </source>
</evidence>
<accession>A0ABN3WJM1</accession>
<dbReference type="PANTHER" id="PTHR35848:SF6">
    <property type="entry name" value="CUPIN TYPE-2 DOMAIN-CONTAINING PROTEIN"/>
    <property type="match status" value="1"/>
</dbReference>
<gene>
    <name evidence="3" type="ORF">GCM10020221_12810</name>
</gene>
<dbReference type="Pfam" id="PF07883">
    <property type="entry name" value="Cupin_2"/>
    <property type="match status" value="1"/>
</dbReference>
<evidence type="ECO:0000259" key="2">
    <source>
        <dbReference type="Pfam" id="PF07883"/>
    </source>
</evidence>
<dbReference type="EMBL" id="BAAAXZ010000047">
    <property type="protein sequence ID" value="GAA2918050.1"/>
    <property type="molecule type" value="Genomic_DNA"/>
</dbReference>
<dbReference type="InterPro" id="IPR011051">
    <property type="entry name" value="RmlC_Cupin_sf"/>
</dbReference>
<keyword evidence="4" id="KW-1185">Reference proteome</keyword>
<evidence type="ECO:0000313" key="4">
    <source>
        <dbReference type="Proteomes" id="UP001501102"/>
    </source>
</evidence>
<dbReference type="SUPFAM" id="SSF51182">
    <property type="entry name" value="RmlC-like cupins"/>
    <property type="match status" value="1"/>
</dbReference>
<dbReference type="InterPro" id="IPR013096">
    <property type="entry name" value="Cupin_2"/>
</dbReference>
<feature type="domain" description="Cupin type-2" evidence="2">
    <location>
        <begin position="60"/>
        <end position="128"/>
    </location>
</feature>
<dbReference type="Gene3D" id="2.60.120.10">
    <property type="entry name" value="Jelly Rolls"/>
    <property type="match status" value="1"/>
</dbReference>
<dbReference type="InterPro" id="IPR014710">
    <property type="entry name" value="RmlC-like_jellyroll"/>
</dbReference>
<reference evidence="4" key="1">
    <citation type="journal article" date="2019" name="Int. J. Syst. Evol. Microbiol.">
        <title>The Global Catalogue of Microorganisms (GCM) 10K type strain sequencing project: providing services to taxonomists for standard genome sequencing and annotation.</title>
        <authorList>
            <consortium name="The Broad Institute Genomics Platform"/>
            <consortium name="The Broad Institute Genome Sequencing Center for Infectious Disease"/>
            <person name="Wu L."/>
            <person name="Ma J."/>
        </authorList>
    </citation>
    <scope>NUCLEOTIDE SEQUENCE [LARGE SCALE GENOMIC DNA]</scope>
    <source>
        <strain evidence="4">JCM 4087</strain>
    </source>
</reference>
<dbReference type="Proteomes" id="UP001501102">
    <property type="component" value="Unassembled WGS sequence"/>
</dbReference>
<evidence type="ECO:0000256" key="1">
    <source>
        <dbReference type="ARBA" id="ARBA00022723"/>
    </source>
</evidence>
<organism evidence="3 4">
    <name type="scientific">Streptomyces thioluteus</name>
    <dbReference type="NCBI Taxonomy" id="66431"/>
    <lineage>
        <taxon>Bacteria</taxon>
        <taxon>Bacillati</taxon>
        <taxon>Actinomycetota</taxon>
        <taxon>Actinomycetes</taxon>
        <taxon>Kitasatosporales</taxon>
        <taxon>Streptomycetaceae</taxon>
        <taxon>Streptomyces</taxon>
    </lineage>
</organism>
<dbReference type="PANTHER" id="PTHR35848">
    <property type="entry name" value="OXALATE-BINDING PROTEIN"/>
    <property type="match status" value="1"/>
</dbReference>
<keyword evidence="1" id="KW-0479">Metal-binding</keyword>
<dbReference type="InterPro" id="IPR051610">
    <property type="entry name" value="GPI/OXD"/>
</dbReference>
<name>A0ABN3WJM1_STRTU</name>
<sequence>MEMPLPRPSPTYFVAAAARKGIAMYVRTAAEDGHVRKNGIDVRQLYPWDGVVVPPWNSTLCTVHPHESSTEHQHATDETFIFTGGSGTVRIGEELRDVTAGDVIYIPHGNDHVVTNTSDDALLTFVSIYWLQPAPAEEPARG</sequence>
<comment type="caution">
    <text evidence="3">The sequence shown here is derived from an EMBL/GenBank/DDBJ whole genome shotgun (WGS) entry which is preliminary data.</text>
</comment>